<keyword evidence="1" id="KW-0378">Hydrolase</keyword>
<keyword evidence="6" id="KW-1185">Reference proteome</keyword>
<dbReference type="GO" id="GO:0000272">
    <property type="term" value="P:polysaccharide catabolic process"/>
    <property type="evidence" value="ECO:0007669"/>
    <property type="project" value="UniProtKB-KW"/>
</dbReference>
<dbReference type="Pfam" id="PF00331">
    <property type="entry name" value="Glyco_hydro_10"/>
    <property type="match status" value="1"/>
</dbReference>
<dbReference type="EMBL" id="CP036349">
    <property type="protein sequence ID" value="QDV75905.1"/>
    <property type="molecule type" value="Genomic_DNA"/>
</dbReference>
<feature type="domain" description="GH10" evidence="4">
    <location>
        <begin position="207"/>
        <end position="290"/>
    </location>
</feature>
<keyword evidence="2" id="KW-0119">Carbohydrate metabolism</keyword>
<dbReference type="RefSeq" id="WP_419184622.1">
    <property type="nucleotide sequence ID" value="NZ_CP036350.1"/>
</dbReference>
<keyword evidence="3" id="KW-0624">Polysaccharide degradation</keyword>
<dbReference type="KEGG" id="bmei:Spa11_41280"/>
<proteinExistence type="predicted"/>
<evidence type="ECO:0000259" key="4">
    <source>
        <dbReference type="Pfam" id="PF00331"/>
    </source>
</evidence>
<evidence type="ECO:0000313" key="6">
    <source>
        <dbReference type="Proteomes" id="UP000316426"/>
    </source>
</evidence>
<dbReference type="GO" id="GO:0004553">
    <property type="term" value="F:hydrolase activity, hydrolyzing O-glycosyl compounds"/>
    <property type="evidence" value="ECO:0007669"/>
    <property type="project" value="InterPro"/>
</dbReference>
<dbReference type="AlphaFoldDB" id="A0A518KDP2"/>
<dbReference type="InterPro" id="IPR017853">
    <property type="entry name" value="GH"/>
</dbReference>
<name>A0A518KDP2_9BACT</name>
<dbReference type="Gene3D" id="3.20.20.80">
    <property type="entry name" value="Glycosidases"/>
    <property type="match status" value="1"/>
</dbReference>
<sequence>MGLMRFVADDQSLLTEDRLARAYVAGIDEGPTFGRTILSGNQIVVERPEDSSGSFSIPWPIPGHGDWLVGTSSLMEREKPYHLEVELARGLVFRLRDQLAAWEMLGLRTTESVLGAIRDATRNVGRAAVSQSVDPASAAVRARTALKIAADACCQLAELYAEQALAMRMQDGQRLTTLLGVRLGDRAPRGTKARKIAETFNLANVSAGWGVIEPSEGRRDWTDIDKPLEWARSSGMRVCLGPLLEFDDKLVPDWAYLWEGDVETLTTLMLGHVRATVQRYRGKVQLWHIASKINRDRVLSLSDEQRLQIVASAVRLVRQLDPSTPVVVGVEQPWGEYRATKPTELSPLDFADALERADLGIAGFDLEMNIGYRPFGTELRNPLAFSRLVDLWNMRLESPLMLSIAFPSDTLEDPAADSRFEVVAANEEDKLLTPDFQAEWARRRLPMLIAKNAVQVVVWSQLTDSGPHRLPNGGLYHRTKAENPIVGVLKDLRKRLLH</sequence>
<dbReference type="Proteomes" id="UP000316426">
    <property type="component" value="Chromosome"/>
</dbReference>
<evidence type="ECO:0000256" key="1">
    <source>
        <dbReference type="ARBA" id="ARBA00022801"/>
    </source>
</evidence>
<reference evidence="5 6" key="1">
    <citation type="submission" date="2019-02" db="EMBL/GenBank/DDBJ databases">
        <title>Deep-cultivation of Planctomycetes and their phenomic and genomic characterization uncovers novel biology.</title>
        <authorList>
            <person name="Wiegand S."/>
            <person name="Jogler M."/>
            <person name="Boedeker C."/>
            <person name="Pinto D."/>
            <person name="Vollmers J."/>
            <person name="Rivas-Marin E."/>
            <person name="Kohn T."/>
            <person name="Peeters S.H."/>
            <person name="Heuer A."/>
            <person name="Rast P."/>
            <person name="Oberbeckmann S."/>
            <person name="Bunk B."/>
            <person name="Jeske O."/>
            <person name="Meyerdierks A."/>
            <person name="Storesund J.E."/>
            <person name="Kallscheuer N."/>
            <person name="Luecker S."/>
            <person name="Lage O.M."/>
            <person name="Pohl T."/>
            <person name="Merkel B.J."/>
            <person name="Hornburger P."/>
            <person name="Mueller R.-W."/>
            <person name="Bruemmer F."/>
            <person name="Labrenz M."/>
            <person name="Spormann A.M."/>
            <person name="Op den Camp H."/>
            <person name="Overmann J."/>
            <person name="Amann R."/>
            <person name="Jetten M.S.M."/>
            <person name="Mascher T."/>
            <person name="Medema M.H."/>
            <person name="Devos D.P."/>
            <person name="Kaster A.-K."/>
            <person name="Ovreas L."/>
            <person name="Rohde M."/>
            <person name="Galperin M.Y."/>
            <person name="Jogler C."/>
        </authorList>
    </citation>
    <scope>NUCLEOTIDE SEQUENCE [LARGE SCALE GENOMIC DNA]</scope>
    <source>
        <strain evidence="5 6">Spa11</strain>
    </source>
</reference>
<evidence type="ECO:0000256" key="3">
    <source>
        <dbReference type="ARBA" id="ARBA00023326"/>
    </source>
</evidence>
<dbReference type="InterPro" id="IPR001000">
    <property type="entry name" value="GH10_dom"/>
</dbReference>
<accession>A0A518KDP2</accession>
<protein>
    <recommendedName>
        <fullName evidence="4">GH10 domain-containing protein</fullName>
    </recommendedName>
</protein>
<dbReference type="SUPFAM" id="SSF51445">
    <property type="entry name" value="(Trans)glycosidases"/>
    <property type="match status" value="1"/>
</dbReference>
<gene>
    <name evidence="5" type="ORF">Spa11_41280</name>
</gene>
<organism evidence="5 6">
    <name type="scientific">Botrimarina mediterranea</name>
    <dbReference type="NCBI Taxonomy" id="2528022"/>
    <lineage>
        <taxon>Bacteria</taxon>
        <taxon>Pseudomonadati</taxon>
        <taxon>Planctomycetota</taxon>
        <taxon>Planctomycetia</taxon>
        <taxon>Pirellulales</taxon>
        <taxon>Lacipirellulaceae</taxon>
        <taxon>Botrimarina</taxon>
    </lineage>
</organism>
<evidence type="ECO:0000256" key="2">
    <source>
        <dbReference type="ARBA" id="ARBA00023277"/>
    </source>
</evidence>
<evidence type="ECO:0000313" key="5">
    <source>
        <dbReference type="EMBL" id="QDV75905.1"/>
    </source>
</evidence>